<evidence type="ECO:0000256" key="1">
    <source>
        <dbReference type="SAM" id="SignalP"/>
    </source>
</evidence>
<dbReference type="AlphaFoldDB" id="A0A970B9M0"/>
<dbReference type="Gene3D" id="2.40.160.20">
    <property type="match status" value="1"/>
</dbReference>
<organism evidence="2 3">
    <name type="scientific">Solimonas marina</name>
    <dbReference type="NCBI Taxonomy" id="2714601"/>
    <lineage>
        <taxon>Bacteria</taxon>
        <taxon>Pseudomonadati</taxon>
        <taxon>Pseudomonadota</taxon>
        <taxon>Gammaproteobacteria</taxon>
        <taxon>Nevskiales</taxon>
        <taxon>Nevskiaceae</taxon>
        <taxon>Solimonas</taxon>
    </lineage>
</organism>
<dbReference type="Pfam" id="PF03922">
    <property type="entry name" value="OmpW"/>
    <property type="match status" value="1"/>
</dbReference>
<name>A0A970B9M0_9GAMM</name>
<evidence type="ECO:0000313" key="3">
    <source>
        <dbReference type="Proteomes" id="UP000653472"/>
    </source>
</evidence>
<feature type="chain" id="PRO_5037133198" evidence="1">
    <location>
        <begin position="23"/>
        <end position="201"/>
    </location>
</feature>
<dbReference type="PANTHER" id="PTHR36920:SF1">
    <property type="entry name" value="OUTER MEMBRANE PROTEIN W"/>
    <property type="match status" value="1"/>
</dbReference>
<dbReference type="InterPro" id="IPR005618">
    <property type="entry name" value="OMPW"/>
</dbReference>
<dbReference type="Proteomes" id="UP000653472">
    <property type="component" value="Unassembled WGS sequence"/>
</dbReference>
<keyword evidence="3" id="KW-1185">Reference proteome</keyword>
<dbReference type="RefSeq" id="WP_168148810.1">
    <property type="nucleotide sequence ID" value="NZ_JAAVXB010000008.1"/>
</dbReference>
<protein>
    <submittedName>
        <fullName evidence="2">Outer membrane beta-barrel protein</fullName>
    </submittedName>
</protein>
<evidence type="ECO:0000313" key="2">
    <source>
        <dbReference type="EMBL" id="NKF23484.1"/>
    </source>
</evidence>
<gene>
    <name evidence="2" type="ORF">G7Y82_14285</name>
</gene>
<sequence length="201" mass="21422">MNKTLLALAAATALTYAAAAPAYQTGDWIVRGGSHYVDPKSNNSDIVDVDGAFGLTGSIEYFVAPQFAVDVLLAVPFKHDIKLADGGDKVASTRDLPPTLSLVWYPNVSTTVHPYIGAGLNYTTFFDEKTKGALAGTKLSLDDSFGFAAVGGIAFDLSDHWQIGADVRWFDIDTKAKVDGSSIGTVEIDPFGYGLNVGYRF</sequence>
<reference evidence="2" key="1">
    <citation type="submission" date="2020-03" db="EMBL/GenBank/DDBJ databases">
        <title>Solimonas marina sp. nov., isolated from deep seawater of the Pacific Ocean.</title>
        <authorList>
            <person name="Liu X."/>
            <person name="Lai Q."/>
            <person name="Sun F."/>
            <person name="Gai Y."/>
            <person name="Li G."/>
            <person name="Shao Z."/>
        </authorList>
    </citation>
    <scope>NUCLEOTIDE SEQUENCE</scope>
    <source>
        <strain evidence="2">C16B3</strain>
    </source>
</reference>
<proteinExistence type="predicted"/>
<dbReference type="InterPro" id="IPR011250">
    <property type="entry name" value="OMP/PagP_B-barrel"/>
</dbReference>
<dbReference type="GO" id="GO:0055085">
    <property type="term" value="P:transmembrane transport"/>
    <property type="evidence" value="ECO:0007669"/>
    <property type="project" value="TreeGrafter"/>
</dbReference>
<accession>A0A970B9M0</accession>
<dbReference type="SUPFAM" id="SSF56925">
    <property type="entry name" value="OMPA-like"/>
    <property type="match status" value="1"/>
</dbReference>
<dbReference type="PANTHER" id="PTHR36920">
    <property type="match status" value="1"/>
</dbReference>
<comment type="caution">
    <text evidence="2">The sequence shown here is derived from an EMBL/GenBank/DDBJ whole genome shotgun (WGS) entry which is preliminary data.</text>
</comment>
<dbReference type="EMBL" id="JAAVXB010000008">
    <property type="protein sequence ID" value="NKF23484.1"/>
    <property type="molecule type" value="Genomic_DNA"/>
</dbReference>
<feature type="signal peptide" evidence="1">
    <location>
        <begin position="1"/>
        <end position="22"/>
    </location>
</feature>
<keyword evidence="1" id="KW-0732">Signal</keyword>
<dbReference type="GO" id="GO:0019867">
    <property type="term" value="C:outer membrane"/>
    <property type="evidence" value="ECO:0007669"/>
    <property type="project" value="InterPro"/>
</dbReference>